<dbReference type="PROSITE" id="PS50294">
    <property type="entry name" value="WD_REPEATS_REGION"/>
    <property type="match status" value="3"/>
</dbReference>
<evidence type="ECO:0000256" key="2">
    <source>
        <dbReference type="ARBA" id="ARBA00022737"/>
    </source>
</evidence>
<gene>
    <name evidence="5" type="ORF">RFI_05120</name>
</gene>
<dbReference type="PROSITE" id="PS50082">
    <property type="entry name" value="WD_REPEATS_2"/>
    <property type="match status" value="4"/>
</dbReference>
<dbReference type="Pfam" id="PF00400">
    <property type="entry name" value="WD40"/>
    <property type="match status" value="4"/>
</dbReference>
<dbReference type="InterPro" id="IPR015915">
    <property type="entry name" value="Kelch-typ_b-propeller"/>
</dbReference>
<dbReference type="SUPFAM" id="SSF50965">
    <property type="entry name" value="Galactose oxidase, central domain"/>
    <property type="match status" value="1"/>
</dbReference>
<comment type="caution">
    <text evidence="5">The sequence shown here is derived from an EMBL/GenBank/DDBJ whole genome shotgun (WGS) entry which is preliminary data.</text>
</comment>
<sequence>MHNVCYFYKQQKYFEFAKVNRKNIFYDIVNEIISCDATRELCLFSKRTISLNGKDFTLQTEYLIIFVFICYNLFFRRFFKRAHRKKFFKIRLKKLKQDFFLNLCRNDQTNMKEEEKSPNMHLTSFETLASLSTPLEYTQCIAHKDEILLCGGATTLDCYSYHTIKNEYKVKLNEHCVVKLVDNNNKNTNEMILLSFGGYWKHTLVMKYISVWDDKPETKNEMGTLLKDYNQWLPLIGNRKNKIFIGRDGDDYYGMCAVTGGRNNDLLFITYSKNNISVFDLNTYQFIKHDTLPTGDNIHRHCFVSKSENEMMLFCKSTGLLITYDEDNNTFQFSNVRVCTTIRIFWQYRYVYVNDCILFFGGDSYSEYSKIEVFPNEIYKYSITENKWTKYAQNMPISLKYGVAVLSNDKLFVHILGMFNDVVMHTKTKVKRWIFEELGERDEQWAKEEKQRIDIENISKELELMKESIDATKLKEIETVVNYWIRLSSINKIGWINEFNMIILEYNLVTAFLYFKYFKPLNVFQGHLSTINSVKFSPDGTKFVSTSDDEAIKIWDVESGNNIQELKGHSDFINDAQFSPDGTMIVSCSHDKTIRLWNVQSGGEIKKLEEHTQNVTMAKFSPDGKIIVSNSSDETIRIWDIKSGQDIGISTKDFGVNIVTFSPNGQQVVVLTYNNSILIFDVTSGERTNIKCHNFYIVSSLSNGTIEIWDVTLNKIIKQFGGYSDRIYDLKYFPDKQTIIGCLGDCTIRLWDAKLGVQIQKLKSTNFIIKMTKGLTCFIKYSMLQKKLSYINSTSMKRINFINEK</sequence>
<feature type="repeat" description="WD" evidence="3">
    <location>
        <begin position="566"/>
        <end position="607"/>
    </location>
</feature>
<dbReference type="SMART" id="SM00320">
    <property type="entry name" value="WD40"/>
    <property type="match status" value="5"/>
</dbReference>
<dbReference type="EMBL" id="ASPP01004545">
    <property type="protein sequence ID" value="ETO31994.1"/>
    <property type="molecule type" value="Genomic_DNA"/>
</dbReference>
<protein>
    <submittedName>
        <fullName evidence="5">WD repeat-containing protein</fullName>
    </submittedName>
</protein>
<feature type="repeat" description="WD" evidence="3">
    <location>
        <begin position="524"/>
        <end position="565"/>
    </location>
</feature>
<feature type="repeat" description="WD" evidence="3">
    <location>
        <begin position="608"/>
        <end position="649"/>
    </location>
</feature>
<keyword evidence="1 3" id="KW-0853">WD repeat</keyword>
<dbReference type="InterPro" id="IPR001680">
    <property type="entry name" value="WD40_rpt"/>
</dbReference>
<dbReference type="InterPro" id="IPR011043">
    <property type="entry name" value="Gal_Oxase/kelch_b-propeller"/>
</dbReference>
<reference evidence="5 6" key="1">
    <citation type="journal article" date="2013" name="Curr. Biol.">
        <title>The Genome of the Foraminiferan Reticulomyxa filosa.</title>
        <authorList>
            <person name="Glockner G."/>
            <person name="Hulsmann N."/>
            <person name="Schleicher M."/>
            <person name="Noegel A.A."/>
            <person name="Eichinger L."/>
            <person name="Gallinger C."/>
            <person name="Pawlowski J."/>
            <person name="Sierra R."/>
            <person name="Euteneuer U."/>
            <person name="Pillet L."/>
            <person name="Moustafa A."/>
            <person name="Platzer M."/>
            <person name="Groth M."/>
            <person name="Szafranski K."/>
            <person name="Schliwa M."/>
        </authorList>
    </citation>
    <scope>NUCLEOTIDE SEQUENCE [LARGE SCALE GENOMIC DNA]</scope>
</reference>
<dbReference type="AlphaFoldDB" id="X6P1Q4"/>
<keyword evidence="4" id="KW-1133">Transmembrane helix</keyword>
<dbReference type="InterPro" id="IPR019775">
    <property type="entry name" value="WD40_repeat_CS"/>
</dbReference>
<feature type="repeat" description="WD" evidence="3">
    <location>
        <begin position="720"/>
        <end position="761"/>
    </location>
</feature>
<dbReference type="SUPFAM" id="SSF50978">
    <property type="entry name" value="WD40 repeat-like"/>
    <property type="match status" value="1"/>
</dbReference>
<evidence type="ECO:0000313" key="6">
    <source>
        <dbReference type="Proteomes" id="UP000023152"/>
    </source>
</evidence>
<dbReference type="InterPro" id="IPR020472">
    <property type="entry name" value="WD40_PAC1"/>
</dbReference>
<dbReference type="Proteomes" id="UP000023152">
    <property type="component" value="Unassembled WGS sequence"/>
</dbReference>
<dbReference type="PANTHER" id="PTHR44019">
    <property type="entry name" value="WD REPEAT-CONTAINING PROTEIN 55"/>
    <property type="match status" value="1"/>
</dbReference>
<accession>X6P1Q4</accession>
<evidence type="ECO:0000256" key="4">
    <source>
        <dbReference type="SAM" id="Phobius"/>
    </source>
</evidence>
<dbReference type="CDD" id="cd00200">
    <property type="entry name" value="WD40"/>
    <property type="match status" value="1"/>
</dbReference>
<evidence type="ECO:0000313" key="5">
    <source>
        <dbReference type="EMBL" id="ETO31994.1"/>
    </source>
</evidence>
<proteinExistence type="predicted"/>
<dbReference type="Gene3D" id="2.120.10.80">
    <property type="entry name" value="Kelch-type beta propeller"/>
    <property type="match status" value="1"/>
</dbReference>
<dbReference type="InterPro" id="IPR050505">
    <property type="entry name" value="WDR55/POC1"/>
</dbReference>
<dbReference type="PROSITE" id="PS00678">
    <property type="entry name" value="WD_REPEATS_1"/>
    <property type="match status" value="1"/>
</dbReference>
<dbReference type="InterPro" id="IPR036322">
    <property type="entry name" value="WD40_repeat_dom_sf"/>
</dbReference>
<dbReference type="PANTHER" id="PTHR44019:SF8">
    <property type="entry name" value="POC1 CENTRIOLAR PROTEIN HOMOLOG"/>
    <property type="match status" value="1"/>
</dbReference>
<dbReference type="Gene3D" id="2.130.10.10">
    <property type="entry name" value="YVTN repeat-like/Quinoprotein amine dehydrogenase"/>
    <property type="match status" value="2"/>
</dbReference>
<keyword evidence="2" id="KW-0677">Repeat</keyword>
<evidence type="ECO:0000256" key="3">
    <source>
        <dbReference type="PROSITE-ProRule" id="PRU00221"/>
    </source>
</evidence>
<organism evidence="5 6">
    <name type="scientific">Reticulomyxa filosa</name>
    <dbReference type="NCBI Taxonomy" id="46433"/>
    <lineage>
        <taxon>Eukaryota</taxon>
        <taxon>Sar</taxon>
        <taxon>Rhizaria</taxon>
        <taxon>Retaria</taxon>
        <taxon>Foraminifera</taxon>
        <taxon>Monothalamids</taxon>
        <taxon>Reticulomyxidae</taxon>
        <taxon>Reticulomyxa</taxon>
    </lineage>
</organism>
<keyword evidence="6" id="KW-1185">Reference proteome</keyword>
<feature type="transmembrane region" description="Helical" evidence="4">
    <location>
        <begin position="62"/>
        <end position="79"/>
    </location>
</feature>
<evidence type="ECO:0000256" key="1">
    <source>
        <dbReference type="ARBA" id="ARBA00022574"/>
    </source>
</evidence>
<name>X6P1Q4_RETFI</name>
<keyword evidence="4" id="KW-0472">Membrane</keyword>
<dbReference type="InterPro" id="IPR015943">
    <property type="entry name" value="WD40/YVTN_repeat-like_dom_sf"/>
</dbReference>
<keyword evidence="4" id="KW-0812">Transmembrane</keyword>
<dbReference type="PRINTS" id="PR00320">
    <property type="entry name" value="GPROTEINBRPT"/>
</dbReference>